<name>A0A5N0TAH2_9GAMM</name>
<comment type="cofactor">
    <cofactor evidence="1 4">
        <name>pyridoxal 5'-phosphate</name>
        <dbReference type="ChEBI" id="CHEBI:597326"/>
    </cofactor>
</comment>
<comment type="caution">
    <text evidence="6">The sequence shown here is derived from an EMBL/GenBank/DDBJ whole genome shotgun (WGS) entry which is preliminary data.</text>
</comment>
<sequence>MMALEGFADMGSGLPVPWLEAPRSCRHYRPMNDALDTAAIDALLTDEFPSLDRHLYVNHAAISPWPRRVADVVSTFASTNRDEGALRYPQWLKTAAGLRERAARMIGADSGGDIAMVANTTEGVDIVARGLPWRDGDNIVTVDGEFPTNRMAWERLAAVGVSLRSVDIRATDDPEAELLAQVDERTRLMTVSAVQWTDGFRLDLARLGSGCRQAGAAFFVDAIQQLGALPIDVTACHIDFLACGGHKWLMAPEGIGLFYIARPWQERLVAARAGWRMVERPYDMDSAAQSDATDARQFEPGTPNTMGQLALDASLSLIEAIGAEEARRRVLANTQALVTGLEAMPSVRVLSPSAPERRSGIVLFEVPGRSAQALCGELGRHGVICAPRGGVRLSPHLYQGKAQMEQVLERVEQVAGGH</sequence>
<evidence type="ECO:0000256" key="1">
    <source>
        <dbReference type="ARBA" id="ARBA00001933"/>
    </source>
</evidence>
<gene>
    <name evidence="6" type="ORF">F3N42_07495</name>
</gene>
<keyword evidence="6" id="KW-0032">Aminotransferase</keyword>
<proteinExistence type="inferred from homology"/>
<reference evidence="6 7" key="1">
    <citation type="submission" date="2019-09" db="EMBL/GenBank/DDBJ databases">
        <title>Wenzhouxiangella sp. Genome sequencing and assembly.</title>
        <authorList>
            <person name="Zhang R."/>
        </authorList>
    </citation>
    <scope>NUCLEOTIDE SEQUENCE [LARGE SCALE GENOMIC DNA]</scope>
    <source>
        <strain evidence="6 7">W260</strain>
    </source>
</reference>
<dbReference type="Gene3D" id="3.40.640.10">
    <property type="entry name" value="Type I PLP-dependent aspartate aminotransferase-like (Major domain)"/>
    <property type="match status" value="1"/>
</dbReference>
<dbReference type="GO" id="GO:0008483">
    <property type="term" value="F:transaminase activity"/>
    <property type="evidence" value="ECO:0007669"/>
    <property type="project" value="UniProtKB-KW"/>
</dbReference>
<dbReference type="SUPFAM" id="SSF53383">
    <property type="entry name" value="PLP-dependent transferases"/>
    <property type="match status" value="1"/>
</dbReference>
<dbReference type="InterPro" id="IPR015421">
    <property type="entry name" value="PyrdxlP-dep_Trfase_major"/>
</dbReference>
<dbReference type="InterPro" id="IPR020578">
    <property type="entry name" value="Aminotrans_V_PyrdxlP_BS"/>
</dbReference>
<feature type="domain" description="Aminotransferase class V" evidence="5">
    <location>
        <begin position="56"/>
        <end position="384"/>
    </location>
</feature>
<evidence type="ECO:0000256" key="2">
    <source>
        <dbReference type="ARBA" id="ARBA00022898"/>
    </source>
</evidence>
<evidence type="ECO:0000313" key="7">
    <source>
        <dbReference type="Proteomes" id="UP000325372"/>
    </source>
</evidence>
<evidence type="ECO:0000259" key="5">
    <source>
        <dbReference type="Pfam" id="PF00266"/>
    </source>
</evidence>
<comment type="similarity">
    <text evidence="3">Belongs to the class-V pyridoxal-phosphate-dependent aminotransferase family.</text>
</comment>
<dbReference type="AlphaFoldDB" id="A0A5N0TAH2"/>
<keyword evidence="7" id="KW-1185">Reference proteome</keyword>
<dbReference type="PANTHER" id="PTHR43586:SF15">
    <property type="entry name" value="BLR3095 PROTEIN"/>
    <property type="match status" value="1"/>
</dbReference>
<dbReference type="InterPro" id="IPR015422">
    <property type="entry name" value="PyrdxlP-dep_Trfase_small"/>
</dbReference>
<dbReference type="PANTHER" id="PTHR43586">
    <property type="entry name" value="CYSTEINE DESULFURASE"/>
    <property type="match status" value="1"/>
</dbReference>
<dbReference type="InterPro" id="IPR015424">
    <property type="entry name" value="PyrdxlP-dep_Trfase"/>
</dbReference>
<accession>A0A5N0TAH2</accession>
<dbReference type="Pfam" id="PF00266">
    <property type="entry name" value="Aminotran_5"/>
    <property type="match status" value="1"/>
</dbReference>
<dbReference type="InterPro" id="IPR000192">
    <property type="entry name" value="Aminotrans_V_dom"/>
</dbReference>
<dbReference type="Proteomes" id="UP000325372">
    <property type="component" value="Unassembled WGS sequence"/>
</dbReference>
<dbReference type="Gene3D" id="3.90.1150.10">
    <property type="entry name" value="Aspartate Aminotransferase, domain 1"/>
    <property type="match status" value="1"/>
</dbReference>
<evidence type="ECO:0000256" key="4">
    <source>
        <dbReference type="RuleBase" id="RU004504"/>
    </source>
</evidence>
<keyword evidence="2" id="KW-0663">Pyridoxal phosphate</keyword>
<dbReference type="PROSITE" id="PS00595">
    <property type="entry name" value="AA_TRANSFER_CLASS_5"/>
    <property type="match status" value="1"/>
</dbReference>
<keyword evidence="6" id="KW-0808">Transferase</keyword>
<organism evidence="6 7">
    <name type="scientific">Marinihelvus fidelis</name>
    <dbReference type="NCBI Taxonomy" id="2613842"/>
    <lineage>
        <taxon>Bacteria</taxon>
        <taxon>Pseudomonadati</taxon>
        <taxon>Pseudomonadota</taxon>
        <taxon>Gammaproteobacteria</taxon>
        <taxon>Chromatiales</taxon>
        <taxon>Wenzhouxiangellaceae</taxon>
        <taxon>Marinihelvus</taxon>
    </lineage>
</organism>
<evidence type="ECO:0000256" key="3">
    <source>
        <dbReference type="RuleBase" id="RU004075"/>
    </source>
</evidence>
<dbReference type="EMBL" id="VYXP01000004">
    <property type="protein sequence ID" value="KAA9132005.1"/>
    <property type="molecule type" value="Genomic_DNA"/>
</dbReference>
<protein>
    <submittedName>
        <fullName evidence="6">Aminotransferase class V-fold PLP-dependent enzyme</fullName>
    </submittedName>
</protein>
<evidence type="ECO:0000313" key="6">
    <source>
        <dbReference type="EMBL" id="KAA9132005.1"/>
    </source>
</evidence>